<dbReference type="Pfam" id="PF02518">
    <property type="entry name" value="HATPase_c"/>
    <property type="match status" value="1"/>
</dbReference>
<dbReference type="GO" id="GO:0010906">
    <property type="term" value="P:regulation of glucose metabolic process"/>
    <property type="evidence" value="ECO:0007669"/>
    <property type="project" value="TreeGrafter"/>
</dbReference>
<keyword evidence="6 10" id="KW-0418">Kinase</keyword>
<keyword evidence="8" id="KW-0809">Transit peptide</keyword>
<dbReference type="InterPro" id="IPR004358">
    <property type="entry name" value="Sig_transdc_His_kin-like_C"/>
</dbReference>
<keyword evidence="7 10" id="KW-0067">ATP-binding</keyword>
<dbReference type="PANTHER" id="PTHR11947">
    <property type="entry name" value="PYRUVATE DEHYDROGENASE KINASE"/>
    <property type="match status" value="1"/>
</dbReference>
<evidence type="ECO:0000313" key="13">
    <source>
        <dbReference type="Proteomes" id="UP001216638"/>
    </source>
</evidence>
<feature type="domain" description="Histidine kinase" evidence="11">
    <location>
        <begin position="246"/>
        <end position="399"/>
    </location>
</feature>
<dbReference type="Pfam" id="PF10436">
    <property type="entry name" value="BCDHK_Adom3"/>
    <property type="match status" value="1"/>
</dbReference>
<dbReference type="PROSITE" id="PS50109">
    <property type="entry name" value="HIS_KIN"/>
    <property type="match status" value="1"/>
</dbReference>
<keyword evidence="13" id="KW-1185">Reference proteome</keyword>
<dbReference type="EMBL" id="CP119951">
    <property type="protein sequence ID" value="WFC93938.1"/>
    <property type="molecule type" value="Genomic_DNA"/>
</dbReference>
<evidence type="ECO:0000256" key="2">
    <source>
        <dbReference type="ARBA" id="ARBA00006155"/>
    </source>
</evidence>
<dbReference type="GO" id="GO:0004740">
    <property type="term" value="F:pyruvate dehydrogenase (acetyl-transferring) kinase activity"/>
    <property type="evidence" value="ECO:0007669"/>
    <property type="project" value="TreeGrafter"/>
</dbReference>
<keyword evidence="9 10" id="KW-0496">Mitochondrion</keyword>
<evidence type="ECO:0000256" key="1">
    <source>
        <dbReference type="ARBA" id="ARBA00004305"/>
    </source>
</evidence>
<dbReference type="SMART" id="SM00387">
    <property type="entry name" value="HATPase_c"/>
    <property type="match status" value="1"/>
</dbReference>
<dbReference type="GO" id="GO:0005524">
    <property type="term" value="F:ATP binding"/>
    <property type="evidence" value="ECO:0007669"/>
    <property type="project" value="UniProtKB-UniRule"/>
</dbReference>
<evidence type="ECO:0000259" key="11">
    <source>
        <dbReference type="PROSITE" id="PS50109"/>
    </source>
</evidence>
<evidence type="ECO:0000256" key="10">
    <source>
        <dbReference type="RuleBase" id="RU366032"/>
    </source>
</evidence>
<dbReference type="InterPro" id="IPR005467">
    <property type="entry name" value="His_kinase_dom"/>
</dbReference>
<evidence type="ECO:0000313" key="12">
    <source>
        <dbReference type="EMBL" id="WFC93938.1"/>
    </source>
</evidence>
<evidence type="ECO:0000256" key="7">
    <source>
        <dbReference type="ARBA" id="ARBA00022840"/>
    </source>
</evidence>
<evidence type="ECO:0000256" key="4">
    <source>
        <dbReference type="ARBA" id="ARBA00022679"/>
    </source>
</evidence>
<comment type="similarity">
    <text evidence="2 10">Belongs to the PDK/BCKDK protein kinase family.</text>
</comment>
<protein>
    <recommendedName>
        <fullName evidence="10">Protein-serine/threonine kinase</fullName>
        <ecNumber evidence="10">2.7.11.-</ecNumber>
    </recommendedName>
</protein>
<proteinExistence type="inferred from homology"/>
<organism evidence="12 13">
    <name type="scientific">Malassezia brasiliensis</name>
    <dbReference type="NCBI Taxonomy" id="1821822"/>
    <lineage>
        <taxon>Eukaryota</taxon>
        <taxon>Fungi</taxon>
        <taxon>Dikarya</taxon>
        <taxon>Basidiomycota</taxon>
        <taxon>Ustilaginomycotina</taxon>
        <taxon>Malasseziomycetes</taxon>
        <taxon>Malasseziales</taxon>
        <taxon>Malasseziaceae</taxon>
        <taxon>Malassezia</taxon>
    </lineage>
</organism>
<dbReference type="InterPro" id="IPR036890">
    <property type="entry name" value="HATPase_C_sf"/>
</dbReference>
<evidence type="ECO:0000256" key="6">
    <source>
        <dbReference type="ARBA" id="ARBA00022777"/>
    </source>
</evidence>
<dbReference type="AlphaFoldDB" id="A0AAF0DR73"/>
<name>A0AAF0DR73_9BASI</name>
<comment type="subcellular location">
    <subcellularLocation>
        <location evidence="1 10">Mitochondrion matrix</location>
    </subcellularLocation>
</comment>
<dbReference type="InterPro" id="IPR003594">
    <property type="entry name" value="HATPase_dom"/>
</dbReference>
<evidence type="ECO:0000256" key="9">
    <source>
        <dbReference type="ARBA" id="ARBA00023128"/>
    </source>
</evidence>
<dbReference type="Proteomes" id="UP001216638">
    <property type="component" value="Chromosome 1"/>
</dbReference>
<evidence type="ECO:0000256" key="5">
    <source>
        <dbReference type="ARBA" id="ARBA00022741"/>
    </source>
</evidence>
<dbReference type="PRINTS" id="PR00344">
    <property type="entry name" value="BCTRLSENSOR"/>
</dbReference>
<dbReference type="InterPro" id="IPR036784">
    <property type="entry name" value="AK/P_DHK_N_sf"/>
</dbReference>
<dbReference type="SUPFAM" id="SSF69012">
    <property type="entry name" value="alpha-ketoacid dehydrogenase kinase, N-terminal domain"/>
    <property type="match status" value="1"/>
</dbReference>
<dbReference type="InterPro" id="IPR018955">
    <property type="entry name" value="BCDHK/PDK_N"/>
</dbReference>
<gene>
    <name evidence="12" type="ORF">MBRA1_000564</name>
</gene>
<dbReference type="InterPro" id="IPR039028">
    <property type="entry name" value="BCKD/PDK"/>
</dbReference>
<dbReference type="Gene3D" id="1.20.140.20">
    <property type="entry name" value="Alpha-ketoacid/pyruvate dehydrogenase kinase, N-terminal domain"/>
    <property type="match status" value="1"/>
</dbReference>
<keyword evidence="5 10" id="KW-0547">Nucleotide-binding</keyword>
<sequence>MAEVVRGLPRYAVYGAPMELLIQSLERKPTPITLRQLLAHGGKPGKPPTIDELRRSAVYVQRELPIRLARRVRQFYSLPFIVGSNPWVQSVARLYASSFARLATAPPIETPEGNAQFTRVLQRLVNDHSDNVPKLSRGFMECREYMDPDQIANFLNAALHSRIGIRMIAEQHLALNAMAEQAAKGQSPSESRLTPTSIGIIETQMRPKDVVATSGEYVRALCEATFEIAPEIEYEGDVEATMVGVPVHLEYVMTELLKNAFRATTENYLAKKRGGQTSGDLPPIVVTLGSSPKHISIRIRDSGGGIPPENMNKIFSYAFTTASGQSSSSSGEDPMDITAQAMQSSMGTLAGLGYGLPMSRLYVNYFGGSDLDVVSLWGHVRDDLLTQGCDAFVRLSRQMGSSEVPI</sequence>
<evidence type="ECO:0000256" key="8">
    <source>
        <dbReference type="ARBA" id="ARBA00022946"/>
    </source>
</evidence>
<dbReference type="Gene3D" id="3.30.565.10">
    <property type="entry name" value="Histidine kinase-like ATPase, C-terminal domain"/>
    <property type="match status" value="1"/>
</dbReference>
<keyword evidence="4 10" id="KW-0808">Transferase</keyword>
<evidence type="ECO:0000256" key="3">
    <source>
        <dbReference type="ARBA" id="ARBA00022553"/>
    </source>
</evidence>
<keyword evidence="3" id="KW-0597">Phosphoprotein</keyword>
<dbReference type="EC" id="2.7.11.-" evidence="10"/>
<accession>A0AAF0DR73</accession>
<dbReference type="SUPFAM" id="SSF55874">
    <property type="entry name" value="ATPase domain of HSP90 chaperone/DNA topoisomerase II/histidine kinase"/>
    <property type="match status" value="1"/>
</dbReference>
<reference evidence="12" key="1">
    <citation type="submission" date="2023-03" db="EMBL/GenBank/DDBJ databases">
        <title>Mating type loci evolution in Malassezia.</title>
        <authorList>
            <person name="Coelho M.A."/>
        </authorList>
    </citation>
    <scope>NUCLEOTIDE SEQUENCE</scope>
    <source>
        <strain evidence="12">CBS 14135</strain>
    </source>
</reference>
<dbReference type="PANTHER" id="PTHR11947:SF20">
    <property type="entry name" value="[3-METHYL-2-OXOBUTANOATE DEHYDROGENASE [LIPOAMIDE]] KINASE, MITOCHONDRIAL"/>
    <property type="match status" value="1"/>
</dbReference>
<dbReference type="GO" id="GO:0005759">
    <property type="term" value="C:mitochondrial matrix"/>
    <property type="evidence" value="ECO:0007669"/>
    <property type="project" value="UniProtKB-SubCell"/>
</dbReference>